<feature type="transmembrane region" description="Helical" evidence="2">
    <location>
        <begin position="351"/>
        <end position="380"/>
    </location>
</feature>
<accession>A0A6N3D4V4</accession>
<feature type="transmembrane region" description="Helical" evidence="2">
    <location>
        <begin position="401"/>
        <end position="424"/>
    </location>
</feature>
<sequence>MMIRKLKLRTIILVLAVFFTVTATVNIKPVVAEPPDETTTEELDEGRETESDDVRLNTSNFYSSAIMSIDTTTREKEADMDYVKNFSNSMITALSYDLSLVDPDTILMHALGIVINIIESIGGLMSLMVLIAYNLASSSFWKTTVATIFNTFDKAIFDWSDTSSWFYKIIVLFGLVAVIKKLLGSMKRVLTYKTIISTVIQVVVSCIVIITIAQSGRNVVSYVDTLVNQSISTSFNLVDDQYESSDLPVEINVKSMIFDILQKQGFTLRHFGVTSADQIPSEYKGTYKGKDWTAVKTGEERLQDLLDNPSTENARIERQKNGNDQIGYSGAQCLIILGESFIFLVHRLLTALVIGGACVLLFGFSLAKEVSLNVSVYGLVFMLFKNEMRVASSWFMARMKWTIMFIFVTLAFNMFLSFMIMFINGIVAKSLLFLLIFDIVAVYAMWYLLNHWQEIWQKITNDLGISSDSTIIDAGKAILNGDIAPGDVYSNHKERVAKEKAEREAASDSTDEDMDTYSEDSVSSVKENDELADKESSDDESDEVSRDEEYRKLPEEDRVSNSTDASDETAEHDEKVTEEQKDEIDSFLNELIEEDDET</sequence>
<feature type="compositionally biased region" description="Basic and acidic residues" evidence="1">
    <location>
        <begin position="526"/>
        <end position="535"/>
    </location>
</feature>
<feature type="transmembrane region" description="Helical" evidence="2">
    <location>
        <begin position="195"/>
        <end position="213"/>
    </location>
</feature>
<feature type="compositionally biased region" description="Acidic residues" evidence="1">
    <location>
        <begin position="34"/>
        <end position="45"/>
    </location>
</feature>
<keyword evidence="2" id="KW-0472">Membrane</keyword>
<proteinExistence type="predicted"/>
<feature type="compositionally biased region" description="Basic and acidic residues" evidence="1">
    <location>
        <begin position="494"/>
        <end position="506"/>
    </location>
</feature>
<evidence type="ECO:0000256" key="2">
    <source>
        <dbReference type="SAM" id="Phobius"/>
    </source>
</evidence>
<dbReference type="EMBL" id="CACRTL010000031">
    <property type="protein sequence ID" value="VYU24020.1"/>
    <property type="molecule type" value="Genomic_DNA"/>
</dbReference>
<keyword evidence="2" id="KW-0812">Transmembrane</keyword>
<dbReference type="AlphaFoldDB" id="A0A6N3D4V4"/>
<organism evidence="3">
    <name type="scientific">Thomasclavelia ramosa</name>
    <dbReference type="NCBI Taxonomy" id="1547"/>
    <lineage>
        <taxon>Bacteria</taxon>
        <taxon>Bacillati</taxon>
        <taxon>Bacillota</taxon>
        <taxon>Erysipelotrichia</taxon>
        <taxon>Erysipelotrichales</taxon>
        <taxon>Coprobacillaceae</taxon>
        <taxon>Thomasclavelia</taxon>
    </lineage>
</organism>
<feature type="transmembrane region" description="Helical" evidence="2">
    <location>
        <begin position="106"/>
        <end position="133"/>
    </location>
</feature>
<feature type="region of interest" description="Disordered" evidence="1">
    <location>
        <begin position="494"/>
        <end position="598"/>
    </location>
</feature>
<feature type="region of interest" description="Disordered" evidence="1">
    <location>
        <begin position="33"/>
        <end position="52"/>
    </location>
</feature>
<feature type="transmembrane region" description="Helical" evidence="2">
    <location>
        <begin position="430"/>
        <end position="449"/>
    </location>
</feature>
<feature type="compositionally biased region" description="Basic and acidic residues" evidence="1">
    <location>
        <begin position="543"/>
        <end position="559"/>
    </location>
</feature>
<feature type="compositionally biased region" description="Acidic residues" evidence="1">
    <location>
        <begin position="509"/>
        <end position="518"/>
    </location>
</feature>
<reference evidence="3" key="1">
    <citation type="submission" date="2019-11" db="EMBL/GenBank/DDBJ databases">
        <authorList>
            <person name="Feng L."/>
        </authorList>
    </citation>
    <scope>NUCLEOTIDE SEQUENCE</scope>
    <source>
        <strain evidence="3">CramosumLFYP8</strain>
    </source>
</reference>
<feature type="transmembrane region" description="Helical" evidence="2">
    <location>
        <begin position="165"/>
        <end position="183"/>
    </location>
</feature>
<name>A0A6N3D4V4_9FIRM</name>
<keyword evidence="2" id="KW-1133">Transmembrane helix</keyword>
<gene>
    <name evidence="3" type="ORF">CRLFYP8_03288</name>
</gene>
<evidence type="ECO:0000313" key="3">
    <source>
        <dbReference type="EMBL" id="VYU24020.1"/>
    </source>
</evidence>
<evidence type="ECO:0000256" key="1">
    <source>
        <dbReference type="SAM" id="MobiDB-lite"/>
    </source>
</evidence>
<protein>
    <submittedName>
        <fullName evidence="3">Uncharacterized protein</fullName>
    </submittedName>
</protein>